<evidence type="ECO:0000313" key="2">
    <source>
        <dbReference type="EMBL" id="PCH43081.1"/>
    </source>
</evidence>
<feature type="region of interest" description="Disordered" evidence="1">
    <location>
        <begin position="8"/>
        <end position="31"/>
    </location>
</feature>
<organism evidence="2 3">
    <name type="scientific">Wolfiporia cocos (strain MD-104)</name>
    <name type="common">Brown rot fungus</name>
    <dbReference type="NCBI Taxonomy" id="742152"/>
    <lineage>
        <taxon>Eukaryota</taxon>
        <taxon>Fungi</taxon>
        <taxon>Dikarya</taxon>
        <taxon>Basidiomycota</taxon>
        <taxon>Agaricomycotina</taxon>
        <taxon>Agaricomycetes</taxon>
        <taxon>Polyporales</taxon>
        <taxon>Phaeolaceae</taxon>
        <taxon>Wolfiporia</taxon>
    </lineage>
</organism>
<keyword evidence="3" id="KW-1185">Reference proteome</keyword>
<evidence type="ECO:0000256" key="1">
    <source>
        <dbReference type="SAM" id="MobiDB-lite"/>
    </source>
</evidence>
<protein>
    <submittedName>
        <fullName evidence="2">Uncharacterized protein</fullName>
    </submittedName>
</protein>
<sequence length="815" mass="91823">MWWKTFRRSSTKTGARFISSPSTPPTPTPLTTANAQLPWKITRITRYYGRKCGDPVFKLINLLVNDRFLKVPEPILRRSNLPMGELIRFKPIVWSTSWTSAMPRYVLCGVEAPDASGDPGAYTVPLPTWLVLFVLSSKVKKPDEALQALALAHQHLPHTPQHLRPALLSIAACRLAEHSLLVPLIRTVSHFTGSYSRDYEFDVLLQLLAVASSHRNACETVPTVLQAARERNVRLNNLTYNALLASRMATPSFAGGILRHMRTQGHLPTIRQLTHLIALLSRGDTSQRNLARRCTRFLRQEMLRRHNGAALDGTDWGELEDTPTSIDSESTSLSTLRSLKVLHSAVERVARLQRLSEPYSLHFSGLTTPNLQVDNNDPDKVVTHGSSFPLPHIPRVQPIWSTAGSWRSSLRVASRDYDVPADRLLHLLERAKSAHHSLHNDISIHTFTLRGLVLRQEFTAANSMWAHIRSLPLELPRWSIMSGLEALTLGGHADTAFVQLLEYAERGLVDTQMINNFLLSLERVGRYDAVYAVWKGMGTLFDVLPDVYTLTVLLKSARRAMQHAPILRGALMRLGLGNWFDKRDGSINEEEDARDYAVQQVQRALDPTAQPSTGLWDGKHPGTVALIIARQILLGNYPELREIQSPSRPIQPSGNSKTYSPITDYLRSVMGHTQRPVASSPHTLAPAFVPCDPTYAQILPTDLLFRAYIALLESDGQTEQIPIALAWMRYLGVGPSRYTLAMALVGWAEVSMDAPLVEHLKGGRSEYRILLAWLKEWVGEQGMPGKRVMQQQMLRLRYFREDHLRKRPRDYNRED</sequence>
<dbReference type="EMBL" id="KB468135">
    <property type="protein sequence ID" value="PCH43081.1"/>
    <property type="molecule type" value="Genomic_DNA"/>
</dbReference>
<evidence type="ECO:0000313" key="3">
    <source>
        <dbReference type="Proteomes" id="UP000218811"/>
    </source>
</evidence>
<name>A0A2H3JMH6_WOLCO</name>
<dbReference type="Proteomes" id="UP000218811">
    <property type="component" value="Unassembled WGS sequence"/>
</dbReference>
<gene>
    <name evidence="2" type="ORF">WOLCODRAFT_25712</name>
</gene>
<reference evidence="2 3" key="1">
    <citation type="journal article" date="2012" name="Science">
        <title>The Paleozoic origin of enzymatic lignin decomposition reconstructed from 31 fungal genomes.</title>
        <authorList>
            <person name="Floudas D."/>
            <person name="Binder M."/>
            <person name="Riley R."/>
            <person name="Barry K."/>
            <person name="Blanchette R.A."/>
            <person name="Henrissat B."/>
            <person name="Martinez A.T."/>
            <person name="Otillar R."/>
            <person name="Spatafora J.W."/>
            <person name="Yadav J.S."/>
            <person name="Aerts A."/>
            <person name="Benoit I."/>
            <person name="Boyd A."/>
            <person name="Carlson A."/>
            <person name="Copeland A."/>
            <person name="Coutinho P.M."/>
            <person name="de Vries R.P."/>
            <person name="Ferreira P."/>
            <person name="Findley K."/>
            <person name="Foster B."/>
            <person name="Gaskell J."/>
            <person name="Glotzer D."/>
            <person name="Gorecki P."/>
            <person name="Heitman J."/>
            <person name="Hesse C."/>
            <person name="Hori C."/>
            <person name="Igarashi K."/>
            <person name="Jurgens J.A."/>
            <person name="Kallen N."/>
            <person name="Kersten P."/>
            <person name="Kohler A."/>
            <person name="Kuees U."/>
            <person name="Kumar T.K.A."/>
            <person name="Kuo A."/>
            <person name="LaButti K."/>
            <person name="Larrondo L.F."/>
            <person name="Lindquist E."/>
            <person name="Ling A."/>
            <person name="Lombard V."/>
            <person name="Lucas S."/>
            <person name="Lundell T."/>
            <person name="Martin R."/>
            <person name="McLaughlin D.J."/>
            <person name="Morgenstern I."/>
            <person name="Morin E."/>
            <person name="Murat C."/>
            <person name="Nagy L.G."/>
            <person name="Nolan M."/>
            <person name="Ohm R.A."/>
            <person name="Patyshakuliyeva A."/>
            <person name="Rokas A."/>
            <person name="Ruiz-Duenas F.J."/>
            <person name="Sabat G."/>
            <person name="Salamov A."/>
            <person name="Samejima M."/>
            <person name="Schmutz J."/>
            <person name="Slot J.C."/>
            <person name="St John F."/>
            <person name="Stenlid J."/>
            <person name="Sun H."/>
            <person name="Sun S."/>
            <person name="Syed K."/>
            <person name="Tsang A."/>
            <person name="Wiebenga A."/>
            <person name="Young D."/>
            <person name="Pisabarro A."/>
            <person name="Eastwood D.C."/>
            <person name="Martin F."/>
            <person name="Cullen D."/>
            <person name="Grigoriev I.V."/>
            <person name="Hibbett D.S."/>
        </authorList>
    </citation>
    <scope>NUCLEOTIDE SEQUENCE [LARGE SCALE GENOMIC DNA]</scope>
    <source>
        <strain evidence="2 3">MD-104</strain>
    </source>
</reference>
<dbReference type="AlphaFoldDB" id="A0A2H3JMH6"/>
<proteinExistence type="predicted"/>
<dbReference type="OrthoDB" id="185373at2759"/>
<dbReference type="OMA" id="WMRYLGV"/>
<accession>A0A2H3JMH6</accession>